<feature type="region of interest" description="Disordered" evidence="1">
    <location>
        <begin position="1"/>
        <end position="22"/>
    </location>
</feature>
<feature type="transmembrane region" description="Helical" evidence="2">
    <location>
        <begin position="155"/>
        <end position="174"/>
    </location>
</feature>
<feature type="transmembrane region" description="Helical" evidence="2">
    <location>
        <begin position="72"/>
        <end position="99"/>
    </location>
</feature>
<accession>A0ABV4CL82</accession>
<dbReference type="Gene3D" id="1.20.144.10">
    <property type="entry name" value="Phosphatidic acid phosphatase type 2/haloperoxidase"/>
    <property type="match status" value="1"/>
</dbReference>
<feature type="transmembrane region" description="Helical" evidence="2">
    <location>
        <begin position="26"/>
        <end position="46"/>
    </location>
</feature>
<keyword evidence="2" id="KW-1133">Transmembrane helix</keyword>
<dbReference type="SUPFAM" id="SSF48317">
    <property type="entry name" value="Acid phosphatase/Vanadium-dependent haloperoxidase"/>
    <property type="match status" value="1"/>
</dbReference>
<dbReference type="Proteomes" id="UP001564626">
    <property type="component" value="Unassembled WGS sequence"/>
</dbReference>
<feature type="transmembrane region" description="Helical" evidence="2">
    <location>
        <begin position="186"/>
        <end position="206"/>
    </location>
</feature>
<dbReference type="PANTHER" id="PTHR14969">
    <property type="entry name" value="SPHINGOSINE-1-PHOSPHATE PHOSPHOHYDROLASE"/>
    <property type="match status" value="1"/>
</dbReference>
<dbReference type="Pfam" id="PF01569">
    <property type="entry name" value="PAP2"/>
    <property type="match status" value="1"/>
</dbReference>
<dbReference type="EMBL" id="JBGEHV010000033">
    <property type="protein sequence ID" value="MEY8041228.1"/>
    <property type="molecule type" value="Genomic_DNA"/>
</dbReference>
<feature type="transmembrane region" description="Helical" evidence="2">
    <location>
        <begin position="106"/>
        <end position="126"/>
    </location>
</feature>
<protein>
    <submittedName>
        <fullName evidence="4">Phosphatase PAP2 family protein</fullName>
    </submittedName>
</protein>
<keyword evidence="5" id="KW-1185">Reference proteome</keyword>
<evidence type="ECO:0000313" key="4">
    <source>
        <dbReference type="EMBL" id="MEY8041228.1"/>
    </source>
</evidence>
<dbReference type="SMART" id="SM00014">
    <property type="entry name" value="acidPPc"/>
    <property type="match status" value="1"/>
</dbReference>
<name>A0ABV4CL82_9PSEU</name>
<comment type="caution">
    <text evidence="4">The sequence shown here is derived from an EMBL/GenBank/DDBJ whole genome shotgun (WGS) entry which is preliminary data.</text>
</comment>
<evidence type="ECO:0000256" key="2">
    <source>
        <dbReference type="SAM" id="Phobius"/>
    </source>
</evidence>
<reference evidence="4 5" key="1">
    <citation type="submission" date="2024-08" db="EMBL/GenBank/DDBJ databases">
        <title>Genome mining of Saccharopolyspora cebuensis PGLac3 from Nigerian medicinal plant.</title>
        <authorList>
            <person name="Ezeobiora C.E."/>
            <person name="Igbokwe N.H."/>
            <person name="Amin D.H."/>
            <person name="Mendie U.E."/>
        </authorList>
    </citation>
    <scope>NUCLEOTIDE SEQUENCE [LARGE SCALE GENOMIC DNA]</scope>
    <source>
        <strain evidence="4 5">PGLac3</strain>
    </source>
</reference>
<feature type="transmembrane region" description="Helical" evidence="2">
    <location>
        <begin position="218"/>
        <end position="238"/>
    </location>
</feature>
<evidence type="ECO:0000259" key="3">
    <source>
        <dbReference type="SMART" id="SM00014"/>
    </source>
</evidence>
<keyword evidence="2" id="KW-0812">Transmembrane</keyword>
<dbReference type="InterPro" id="IPR036938">
    <property type="entry name" value="PAP2/HPO_sf"/>
</dbReference>
<dbReference type="RefSeq" id="WP_345366933.1">
    <property type="nucleotide sequence ID" value="NZ_BAABII010000017.1"/>
</dbReference>
<dbReference type="CDD" id="cd03392">
    <property type="entry name" value="PAP2_like_2"/>
    <property type="match status" value="1"/>
</dbReference>
<organism evidence="4 5">
    <name type="scientific">Saccharopolyspora cebuensis</name>
    <dbReference type="NCBI Taxonomy" id="418759"/>
    <lineage>
        <taxon>Bacteria</taxon>
        <taxon>Bacillati</taxon>
        <taxon>Actinomycetota</taxon>
        <taxon>Actinomycetes</taxon>
        <taxon>Pseudonocardiales</taxon>
        <taxon>Pseudonocardiaceae</taxon>
        <taxon>Saccharopolyspora</taxon>
    </lineage>
</organism>
<dbReference type="InterPro" id="IPR000326">
    <property type="entry name" value="PAP2/HPO"/>
</dbReference>
<proteinExistence type="predicted"/>
<feature type="domain" description="Phosphatidic acid phosphatase type 2/haloperoxidase" evidence="3">
    <location>
        <begin position="107"/>
        <end position="233"/>
    </location>
</feature>
<gene>
    <name evidence="4" type="ORF">AB8O55_17635</name>
</gene>
<evidence type="ECO:0000313" key="5">
    <source>
        <dbReference type="Proteomes" id="UP001564626"/>
    </source>
</evidence>
<dbReference type="PANTHER" id="PTHR14969:SF13">
    <property type="entry name" value="AT30094P"/>
    <property type="match status" value="1"/>
</dbReference>
<sequence length="247" mass="26054">MPQPDSHQQPIARGAPPGPRGRVRPWPLTGLLLAALGFWLFGTIAAEFHEHPGTWLDARFTRFGETVRDAGLAGVFAVLTWAGDTLVVVPLGLAAALLLAVRFRTWVPPVLVAIASAGIGVLVGVLKNGISRPRPNPAAAVVEETGFGFPSGHSAHSAAVYLLLAVVSALLLRDRSRRDPTRDRHAALWSVLVIGAVLVVLAVGLSRVVLGVHAATDVLAGWALGTSWCLVLASLWRWGRAVRSPGG</sequence>
<keyword evidence="2" id="KW-0472">Membrane</keyword>
<evidence type="ECO:0000256" key="1">
    <source>
        <dbReference type="SAM" id="MobiDB-lite"/>
    </source>
</evidence>